<gene>
    <name evidence="1" type="ORF">KEH51_03865</name>
</gene>
<protein>
    <submittedName>
        <fullName evidence="1">Uncharacterized protein</fullName>
    </submittedName>
</protein>
<sequence>MIKINHKWLDVSQIQPGTASAKSLETLQCLAEDSNVFEYRNFWGF</sequence>
<organism evidence="1 2">
    <name type="scientific">Peribacillus frigoritolerans</name>
    <dbReference type="NCBI Taxonomy" id="450367"/>
    <lineage>
        <taxon>Bacteria</taxon>
        <taxon>Bacillati</taxon>
        <taxon>Bacillota</taxon>
        <taxon>Bacilli</taxon>
        <taxon>Bacillales</taxon>
        <taxon>Bacillaceae</taxon>
        <taxon>Peribacillus</taxon>
    </lineage>
</organism>
<dbReference type="AlphaFoldDB" id="A0A941FHK6"/>
<evidence type="ECO:0000313" key="2">
    <source>
        <dbReference type="Proteomes" id="UP000680045"/>
    </source>
</evidence>
<comment type="caution">
    <text evidence="1">The sequence shown here is derived from an EMBL/GenBank/DDBJ whole genome shotgun (WGS) entry which is preliminary data.</text>
</comment>
<proteinExistence type="predicted"/>
<dbReference type="Proteomes" id="UP000680045">
    <property type="component" value="Unassembled WGS sequence"/>
</dbReference>
<dbReference type="EMBL" id="JAGTPW010000004">
    <property type="protein sequence ID" value="MBR8644124.1"/>
    <property type="molecule type" value="Genomic_DNA"/>
</dbReference>
<accession>A0A941FHK6</accession>
<name>A0A941FHK6_9BACI</name>
<evidence type="ECO:0000313" key="1">
    <source>
        <dbReference type="EMBL" id="MBR8644124.1"/>
    </source>
</evidence>
<reference evidence="1" key="1">
    <citation type="submission" date="2021-04" db="EMBL/GenBank/DDBJ databases">
        <title>Whole genome sequencing of Enterococci isolates from hospitalized patients.</title>
        <authorList>
            <person name="Ogoti B.M."/>
            <person name="Onyambu F.G."/>
        </authorList>
    </citation>
    <scope>NUCLEOTIDE SEQUENCE</scope>
    <source>
        <strain evidence="1">242</strain>
    </source>
</reference>